<dbReference type="InParanoid" id="M1B105"/>
<dbReference type="AlphaFoldDB" id="M1B105"/>
<evidence type="ECO:0000313" key="1">
    <source>
        <dbReference type="EnsemblPlants" id="PGSC0003DMT400034614"/>
    </source>
</evidence>
<dbReference type="PaxDb" id="4113-PGSC0003DMT400034614"/>
<evidence type="ECO:0000313" key="2">
    <source>
        <dbReference type="Proteomes" id="UP000011115"/>
    </source>
</evidence>
<sequence>MQGKTKKATISKIAVAAHSLKELERTFTPLELRAAYFLSMGHQIFILQPIKSTVGVVSSFDVH</sequence>
<accession>M1B105</accession>
<reference evidence="1" key="2">
    <citation type="submission" date="2015-06" db="UniProtKB">
        <authorList>
            <consortium name="EnsemblPlants"/>
        </authorList>
    </citation>
    <scope>IDENTIFICATION</scope>
    <source>
        <strain evidence="1">DM1-3 516 R44</strain>
    </source>
</reference>
<dbReference type="Gramene" id="PGSC0003DMT400034614">
    <property type="protein sequence ID" value="PGSC0003DMT400034614"/>
    <property type="gene ID" value="PGSC0003DMG401013303"/>
</dbReference>
<organism evidence="1 2">
    <name type="scientific">Solanum tuberosum</name>
    <name type="common">Potato</name>
    <dbReference type="NCBI Taxonomy" id="4113"/>
    <lineage>
        <taxon>Eukaryota</taxon>
        <taxon>Viridiplantae</taxon>
        <taxon>Streptophyta</taxon>
        <taxon>Embryophyta</taxon>
        <taxon>Tracheophyta</taxon>
        <taxon>Spermatophyta</taxon>
        <taxon>Magnoliopsida</taxon>
        <taxon>eudicotyledons</taxon>
        <taxon>Gunneridae</taxon>
        <taxon>Pentapetalae</taxon>
        <taxon>asterids</taxon>
        <taxon>lamiids</taxon>
        <taxon>Solanales</taxon>
        <taxon>Solanaceae</taxon>
        <taxon>Solanoideae</taxon>
        <taxon>Solaneae</taxon>
        <taxon>Solanum</taxon>
    </lineage>
</organism>
<name>M1B105_SOLTU</name>
<protein>
    <submittedName>
        <fullName evidence="1">Uncharacterized protein</fullName>
    </submittedName>
</protein>
<dbReference type="EnsemblPlants" id="PGSC0003DMT400034614">
    <property type="protein sequence ID" value="PGSC0003DMT400034614"/>
    <property type="gene ID" value="PGSC0003DMG401013303"/>
</dbReference>
<proteinExistence type="predicted"/>
<dbReference type="HOGENOM" id="CLU_2890209_0_0_1"/>
<dbReference type="Proteomes" id="UP000011115">
    <property type="component" value="Unassembled WGS sequence"/>
</dbReference>
<keyword evidence="2" id="KW-1185">Reference proteome</keyword>
<reference evidence="2" key="1">
    <citation type="journal article" date="2011" name="Nature">
        <title>Genome sequence and analysis of the tuber crop potato.</title>
        <authorList>
            <consortium name="The Potato Genome Sequencing Consortium"/>
        </authorList>
    </citation>
    <scope>NUCLEOTIDE SEQUENCE [LARGE SCALE GENOMIC DNA]</scope>
    <source>
        <strain evidence="2">cv. DM1-3 516 R44</strain>
    </source>
</reference>